<dbReference type="EMBL" id="PNYB01000001">
    <property type="protein sequence ID" value="PMS28323.1"/>
    <property type="molecule type" value="Genomic_DNA"/>
</dbReference>
<name>A0A2N7WG25_9BURK</name>
<dbReference type="AlphaFoldDB" id="A0A2N7WG25"/>
<proteinExistence type="predicted"/>
<keyword evidence="2" id="KW-1185">Reference proteome</keyword>
<accession>A0A2N7WG25</accession>
<dbReference type="RefSeq" id="WP_102607913.1">
    <property type="nucleotide sequence ID" value="NZ_CADIKD010000006.1"/>
</dbReference>
<comment type="caution">
    <text evidence="1">The sequence shown here is derived from an EMBL/GenBank/DDBJ whole genome shotgun (WGS) entry which is preliminary data.</text>
</comment>
<dbReference type="Proteomes" id="UP000235347">
    <property type="component" value="Unassembled WGS sequence"/>
</dbReference>
<sequence>MTTNEANGGGWPVNDIGGLAREVPEVDPRRYFDEQARLAYEEALVKWPVLARLMGLVGDEPHAAPPFPATSRQQTA</sequence>
<gene>
    <name evidence="1" type="ORF">C0Z19_00960</name>
</gene>
<evidence type="ECO:0000313" key="1">
    <source>
        <dbReference type="EMBL" id="PMS28323.1"/>
    </source>
</evidence>
<protein>
    <submittedName>
        <fullName evidence="1">Uncharacterized protein</fullName>
    </submittedName>
</protein>
<organism evidence="1 2">
    <name type="scientific">Trinickia soli</name>
    <dbReference type="NCBI Taxonomy" id="380675"/>
    <lineage>
        <taxon>Bacteria</taxon>
        <taxon>Pseudomonadati</taxon>
        <taxon>Pseudomonadota</taxon>
        <taxon>Betaproteobacteria</taxon>
        <taxon>Burkholderiales</taxon>
        <taxon>Burkholderiaceae</taxon>
        <taxon>Trinickia</taxon>
    </lineage>
</organism>
<evidence type="ECO:0000313" key="2">
    <source>
        <dbReference type="Proteomes" id="UP000235347"/>
    </source>
</evidence>
<reference evidence="1 2" key="1">
    <citation type="submission" date="2018-01" db="EMBL/GenBank/DDBJ databases">
        <title>Whole genome analyses suggest that Burkholderia sensu lato contains two further novel genera in the rhizoxinica-symbiotica group Mycetohabitans gen. nov., and Trinickia gen. nov.: implications for the evolution of diazotrophy and nodulation in the Burkholderiaceae.</title>
        <authorList>
            <person name="Estrada-de los Santos P."/>
            <person name="Palmer M."/>
            <person name="Chavez-Ramirez B."/>
            <person name="Beukes C."/>
            <person name="Steenkamp E.T."/>
            <person name="Hirsch A.M."/>
            <person name="Manyaka P."/>
            <person name="Maluk M."/>
            <person name="Lafos M."/>
            <person name="Crook M."/>
            <person name="Gross E."/>
            <person name="Simon M.F."/>
            <person name="Bueno dos Reis Junior F."/>
            <person name="Poole P.S."/>
            <person name="Venter S.N."/>
            <person name="James E.K."/>
        </authorList>
    </citation>
    <scope>NUCLEOTIDE SEQUENCE [LARGE SCALE GENOMIC DNA]</scope>
    <source>
        <strain evidence="1 2">GP25-8</strain>
    </source>
</reference>